<gene>
    <name evidence="1" type="ordered locus">Pyrfu_1177</name>
</gene>
<dbReference type="Pfam" id="PF04255">
    <property type="entry name" value="DUF433"/>
    <property type="match status" value="1"/>
</dbReference>
<name>G0EFL6_PYRF1</name>
<organism evidence="1 2">
    <name type="scientific">Pyrolobus fumarii (strain DSM 11204 / 1A)</name>
    <dbReference type="NCBI Taxonomy" id="694429"/>
    <lineage>
        <taxon>Archaea</taxon>
        <taxon>Thermoproteota</taxon>
        <taxon>Thermoprotei</taxon>
        <taxon>Desulfurococcales</taxon>
        <taxon>Pyrodictiaceae</taxon>
        <taxon>Pyrolobus</taxon>
    </lineage>
</organism>
<evidence type="ECO:0008006" key="3">
    <source>
        <dbReference type="Google" id="ProtNLM"/>
    </source>
</evidence>
<keyword evidence="2" id="KW-1185">Reference proteome</keyword>
<evidence type="ECO:0000313" key="2">
    <source>
        <dbReference type="Proteomes" id="UP000001037"/>
    </source>
</evidence>
<dbReference type="STRING" id="694429.Pyrfu_1177"/>
<dbReference type="GeneID" id="11138360"/>
<dbReference type="HOGENOM" id="CLU_126005_2_1_2"/>
<dbReference type="Proteomes" id="UP000001037">
    <property type="component" value="Chromosome"/>
</dbReference>
<dbReference type="AlphaFoldDB" id="G0EFL6"/>
<reference evidence="1 2" key="1">
    <citation type="journal article" date="2011" name="Stand. Genomic Sci.">
        <title>Complete genome sequence of the hyperthermophilic chemolithoautotroph Pyrolobus fumarii type strain (1A).</title>
        <authorList>
            <person name="Anderson I."/>
            <person name="Goker M."/>
            <person name="Nolan M."/>
            <person name="Lucas S."/>
            <person name="Hammon N."/>
            <person name="Deshpande S."/>
            <person name="Cheng J.F."/>
            <person name="Tapia R."/>
            <person name="Han C."/>
            <person name="Goodwin L."/>
            <person name="Pitluck S."/>
            <person name="Huntemann M."/>
            <person name="Liolios K."/>
            <person name="Ivanova N."/>
            <person name="Pagani I."/>
            <person name="Mavromatis K."/>
            <person name="Ovchinikova G."/>
            <person name="Pati A."/>
            <person name="Chen A."/>
            <person name="Palaniappan K."/>
            <person name="Land M."/>
            <person name="Hauser L."/>
            <person name="Brambilla E.M."/>
            <person name="Huber H."/>
            <person name="Yasawong M."/>
            <person name="Rohde M."/>
            <person name="Spring S."/>
            <person name="Abt B."/>
            <person name="Sikorski J."/>
            <person name="Wirth R."/>
            <person name="Detter J.C."/>
            <person name="Woyke T."/>
            <person name="Bristow J."/>
            <person name="Eisen J.A."/>
            <person name="Markowitz V."/>
            <person name="Hugenholtz P."/>
            <person name="Kyrpides N.C."/>
            <person name="Klenk H.P."/>
            <person name="Lapidus A."/>
        </authorList>
    </citation>
    <scope>NUCLEOTIDE SEQUENCE [LARGE SCALE GENOMIC DNA]</scope>
    <source>
        <strain evidence="2">DSM 11204 / 1A</strain>
    </source>
</reference>
<dbReference type="InParanoid" id="G0EFL6"/>
<dbReference type="PANTHER" id="PTHR34849:SF3">
    <property type="entry name" value="SSR2962 PROTEIN"/>
    <property type="match status" value="1"/>
</dbReference>
<evidence type="ECO:0000313" key="1">
    <source>
        <dbReference type="EMBL" id="AEM39040.1"/>
    </source>
</evidence>
<dbReference type="InterPro" id="IPR009057">
    <property type="entry name" value="Homeodomain-like_sf"/>
</dbReference>
<dbReference type="RefSeq" id="WP_014026717.1">
    <property type="nucleotide sequence ID" value="NC_015931.1"/>
</dbReference>
<dbReference type="InterPro" id="IPR007367">
    <property type="entry name" value="DUF433"/>
</dbReference>
<dbReference type="KEGG" id="pfm:Pyrfu_1177"/>
<dbReference type="eggNOG" id="arCOG07520">
    <property type="taxonomic scope" value="Archaea"/>
</dbReference>
<accession>G0EFL6</accession>
<proteinExistence type="predicted"/>
<dbReference type="SUPFAM" id="SSF46689">
    <property type="entry name" value="Homeodomain-like"/>
    <property type="match status" value="1"/>
</dbReference>
<sequence length="94" mass="10283">MVTTIRVIIAGDSGAVVVDELLKRIVVDPKIMAGKPVIRGTRSTVDMILELLAAGMKPEEMAEDYNISLEDVRAALLYAARVLGREEIMIETRA</sequence>
<dbReference type="Gene3D" id="1.10.10.10">
    <property type="entry name" value="Winged helix-like DNA-binding domain superfamily/Winged helix DNA-binding domain"/>
    <property type="match status" value="1"/>
</dbReference>
<protein>
    <recommendedName>
        <fullName evidence="3">DUF433 domain-containing protein</fullName>
    </recommendedName>
</protein>
<dbReference type="EMBL" id="CP002838">
    <property type="protein sequence ID" value="AEM39040.1"/>
    <property type="molecule type" value="Genomic_DNA"/>
</dbReference>
<dbReference type="InterPro" id="IPR036388">
    <property type="entry name" value="WH-like_DNA-bd_sf"/>
</dbReference>
<dbReference type="PANTHER" id="PTHR34849">
    <property type="entry name" value="SSL5025 PROTEIN"/>
    <property type="match status" value="1"/>
</dbReference>